<dbReference type="Pfam" id="PF00013">
    <property type="entry name" value="KH_1"/>
    <property type="match status" value="1"/>
</dbReference>
<keyword evidence="1" id="KW-0694">RNA-binding</keyword>
<feature type="domain" description="K Homology" evidence="3">
    <location>
        <begin position="181"/>
        <end position="219"/>
    </location>
</feature>
<accession>A0A2P6TR42</accession>
<evidence type="ECO:0000256" key="2">
    <source>
        <dbReference type="SAM" id="MobiDB-lite"/>
    </source>
</evidence>
<dbReference type="AlphaFoldDB" id="A0A2P6TR42"/>
<dbReference type="SUPFAM" id="SSF54791">
    <property type="entry name" value="Eukaryotic type KH-domain (KH-domain type I)"/>
    <property type="match status" value="1"/>
</dbReference>
<protein>
    <submittedName>
        <fullName evidence="4">Flowering locus K homology domain-like</fullName>
    </submittedName>
</protein>
<feature type="region of interest" description="Disordered" evidence="2">
    <location>
        <begin position="337"/>
        <end position="378"/>
    </location>
</feature>
<name>A0A2P6TR42_CHLSO</name>
<feature type="region of interest" description="Disordered" evidence="2">
    <location>
        <begin position="1"/>
        <end position="20"/>
    </location>
</feature>
<dbReference type="PROSITE" id="PS50084">
    <property type="entry name" value="KH_TYPE_1"/>
    <property type="match status" value="1"/>
</dbReference>
<dbReference type="InterPro" id="IPR036612">
    <property type="entry name" value="KH_dom_type_1_sf"/>
</dbReference>
<proteinExistence type="predicted"/>
<dbReference type="STRING" id="3076.A0A2P6TR42"/>
<dbReference type="InterPro" id="IPR004088">
    <property type="entry name" value="KH_dom_type_1"/>
</dbReference>
<feature type="region of interest" description="Disordered" evidence="2">
    <location>
        <begin position="119"/>
        <end position="140"/>
    </location>
</feature>
<sequence length="403" mass="40072">MDPNAGHQQPTSPLAAAGGAAGYYPPPPVAAATAAAPAGAYYPPPPQAAAAAPAAQPAGGGQPAPRPHYAAAAGAGAVPEAAPAAAAPAPAVAPAVGSKRSYDDSGAVAAPADGYGHPAAADAAAKRQQLDGPAAPSPAAAAPAPAAVAAAAPAASNRPSAASIPRETIYRLVLDVVDTALIIGRGGNTVRSIEQATGGRIKRLQEPPGAREQTLVIWSNSRELPAPNRMGRNTAQEALIDCVKRVVFQENAPMGQPAHLRFLIGRSQEAGVVENIGVIMAENPGVSLQIRRELPPCALDNDVIVELRGEKYALMAAVELLSHVLREFPILERPGGPPPALRAGAGAPGAPPAAAPAAQPAAGQYGGPPPQYGAPAGQYGAPAGQYAAPAGYAPPAAYGARPY</sequence>
<evidence type="ECO:0000313" key="4">
    <source>
        <dbReference type="EMBL" id="PRW56535.1"/>
    </source>
</evidence>
<comment type="caution">
    <text evidence="4">The sequence shown here is derived from an EMBL/GenBank/DDBJ whole genome shotgun (WGS) entry which is preliminary data.</text>
</comment>
<dbReference type="Gene3D" id="3.30.310.210">
    <property type="match status" value="1"/>
</dbReference>
<evidence type="ECO:0000313" key="5">
    <source>
        <dbReference type="Proteomes" id="UP000239899"/>
    </source>
</evidence>
<gene>
    <name evidence="4" type="ORF">C2E21_4724</name>
</gene>
<feature type="region of interest" description="Disordered" evidence="2">
    <location>
        <begin position="34"/>
        <end position="72"/>
    </location>
</feature>
<organism evidence="4 5">
    <name type="scientific">Chlorella sorokiniana</name>
    <name type="common">Freshwater green alga</name>
    <dbReference type="NCBI Taxonomy" id="3076"/>
    <lineage>
        <taxon>Eukaryota</taxon>
        <taxon>Viridiplantae</taxon>
        <taxon>Chlorophyta</taxon>
        <taxon>core chlorophytes</taxon>
        <taxon>Trebouxiophyceae</taxon>
        <taxon>Chlorellales</taxon>
        <taxon>Chlorellaceae</taxon>
        <taxon>Chlorella clade</taxon>
        <taxon>Chlorella</taxon>
    </lineage>
</organism>
<reference evidence="4 5" key="1">
    <citation type="journal article" date="2018" name="Plant J.">
        <title>Genome sequences of Chlorella sorokiniana UTEX 1602 and Micractinium conductrix SAG 241.80: implications to maltose excretion by a green alga.</title>
        <authorList>
            <person name="Arriola M.B."/>
            <person name="Velmurugan N."/>
            <person name="Zhang Y."/>
            <person name="Plunkett M.H."/>
            <person name="Hondzo H."/>
            <person name="Barney B.M."/>
        </authorList>
    </citation>
    <scope>NUCLEOTIDE SEQUENCE [LARGE SCALE GENOMIC DNA]</scope>
    <source>
        <strain evidence="5">UTEX 1602</strain>
    </source>
</reference>
<feature type="compositionally biased region" description="Polar residues" evidence="2">
    <location>
        <begin position="1"/>
        <end position="12"/>
    </location>
</feature>
<dbReference type="GO" id="GO:0003723">
    <property type="term" value="F:RNA binding"/>
    <property type="evidence" value="ECO:0007669"/>
    <property type="project" value="UniProtKB-UniRule"/>
</dbReference>
<keyword evidence="5" id="KW-1185">Reference proteome</keyword>
<dbReference type="OrthoDB" id="1937934at2759"/>
<evidence type="ECO:0000256" key="1">
    <source>
        <dbReference type="PROSITE-ProRule" id="PRU00117"/>
    </source>
</evidence>
<feature type="compositionally biased region" description="Low complexity" evidence="2">
    <location>
        <begin position="48"/>
        <end position="57"/>
    </location>
</feature>
<evidence type="ECO:0000259" key="3">
    <source>
        <dbReference type="Pfam" id="PF00013"/>
    </source>
</evidence>
<dbReference type="Proteomes" id="UP000239899">
    <property type="component" value="Unassembled WGS sequence"/>
</dbReference>
<dbReference type="EMBL" id="LHPG02000008">
    <property type="protein sequence ID" value="PRW56535.1"/>
    <property type="molecule type" value="Genomic_DNA"/>
</dbReference>